<evidence type="ECO:0000259" key="3">
    <source>
        <dbReference type="Pfam" id="PF00561"/>
    </source>
</evidence>
<dbReference type="InterPro" id="IPR051601">
    <property type="entry name" value="Serine_prot/Carboxylest_S33"/>
</dbReference>
<dbReference type="EC" id="3.4.11.5" evidence="4"/>
<organism evidence="4 5">
    <name type="scientific">Corynebacterium pelargi</name>
    <dbReference type="NCBI Taxonomy" id="1471400"/>
    <lineage>
        <taxon>Bacteria</taxon>
        <taxon>Bacillati</taxon>
        <taxon>Actinomycetota</taxon>
        <taxon>Actinomycetes</taxon>
        <taxon>Mycobacteriales</taxon>
        <taxon>Corynebacteriaceae</taxon>
        <taxon>Corynebacterium</taxon>
    </lineage>
</organism>
<evidence type="ECO:0000256" key="2">
    <source>
        <dbReference type="ARBA" id="ARBA00022801"/>
    </source>
</evidence>
<protein>
    <submittedName>
        <fullName evidence="4">Proline iminopeptidase</fullName>
        <ecNumber evidence="4">3.4.11.5</ecNumber>
    </submittedName>
</protein>
<dbReference type="GO" id="GO:0004177">
    <property type="term" value="F:aminopeptidase activity"/>
    <property type="evidence" value="ECO:0007669"/>
    <property type="project" value="UniProtKB-KW"/>
</dbReference>
<dbReference type="EMBL" id="CP035299">
    <property type="protein sequence ID" value="QAU51870.1"/>
    <property type="molecule type" value="Genomic_DNA"/>
</dbReference>
<dbReference type="Proteomes" id="UP000288929">
    <property type="component" value="Chromosome"/>
</dbReference>
<dbReference type="SUPFAM" id="SSF53474">
    <property type="entry name" value="alpha/beta-Hydrolases"/>
    <property type="match status" value="1"/>
</dbReference>
<sequence length="426" mass="48141">MTLRTTTSRHLGLTIKEHRLSVPWDHDNPSETFDLFARELIPAGGETLPVMVYFQGGPGFPAPRPDSIQGVIAEALRHYRVILLDQRGTGRSARIDDRNLRGDLLPLLRQEFIVRDAELLREALALKQWALYGQSFGGFCITTYQSLFPESIESAYLTGGLPALFDSADQLYETTFEKLRRRHLEFYRQYPWIEDRIREVCHHLDCSDEHLPTGERLSSRRLRTLGINLGRGTGFHALAYLFEQPFSVSQGEKRLDSAFLQAVGQQVSFAGAPLYAAIHESIYGGIVNASAPTNWAAHRVRETIPGFEEDADPKAKEPFYLTGEHIFPWQFEEDPALRPFKPSAEALAQHPWPASPYDAEALRQHAATSAAAIYVDDIFVPFEQSMATAQTYKDLRPYITNIYQHDGIRADGAAIFARLRTLIDDH</sequence>
<keyword evidence="4" id="KW-0645">Protease</keyword>
<accession>A0A410W7E5</accession>
<dbReference type="KEGG" id="cpeg:CPELA_02935"/>
<reference evidence="4 5" key="1">
    <citation type="submission" date="2019-01" db="EMBL/GenBank/DDBJ databases">
        <authorList>
            <person name="Ruckert C."/>
            <person name="Busche T."/>
            <person name="Kalinowski J."/>
        </authorList>
    </citation>
    <scope>NUCLEOTIDE SEQUENCE [LARGE SCALE GENOMIC DNA]</scope>
    <source>
        <strain evidence="4 5">136/3</strain>
    </source>
</reference>
<dbReference type="InterPro" id="IPR002410">
    <property type="entry name" value="Peptidase_S33"/>
</dbReference>
<proteinExistence type="inferred from homology"/>
<gene>
    <name evidence="4" type="primary">pip</name>
    <name evidence="4" type="ORF">CPELA_02935</name>
</gene>
<dbReference type="InterPro" id="IPR000073">
    <property type="entry name" value="AB_hydrolase_1"/>
</dbReference>
<evidence type="ECO:0000313" key="5">
    <source>
        <dbReference type="Proteomes" id="UP000288929"/>
    </source>
</evidence>
<dbReference type="OrthoDB" id="9796770at2"/>
<dbReference type="InterPro" id="IPR029058">
    <property type="entry name" value="AB_hydrolase_fold"/>
</dbReference>
<dbReference type="Pfam" id="PF00561">
    <property type="entry name" value="Abhydrolase_1"/>
    <property type="match status" value="1"/>
</dbReference>
<dbReference type="Gene3D" id="3.40.50.1820">
    <property type="entry name" value="alpha/beta hydrolase"/>
    <property type="match status" value="1"/>
</dbReference>
<feature type="domain" description="AB hydrolase-1" evidence="3">
    <location>
        <begin position="49"/>
        <end position="227"/>
    </location>
</feature>
<dbReference type="GO" id="GO:0006508">
    <property type="term" value="P:proteolysis"/>
    <property type="evidence" value="ECO:0007669"/>
    <property type="project" value="InterPro"/>
</dbReference>
<evidence type="ECO:0000313" key="4">
    <source>
        <dbReference type="EMBL" id="QAU51870.1"/>
    </source>
</evidence>
<dbReference type="PANTHER" id="PTHR43248">
    <property type="entry name" value="2-SUCCINYL-6-HYDROXY-2,4-CYCLOHEXADIENE-1-CARBOXYLATE SYNTHASE"/>
    <property type="match status" value="1"/>
</dbReference>
<name>A0A410W7E5_9CORY</name>
<keyword evidence="2 4" id="KW-0378">Hydrolase</keyword>
<keyword evidence="4" id="KW-0031">Aminopeptidase</keyword>
<dbReference type="AlphaFoldDB" id="A0A410W7E5"/>
<dbReference type="PANTHER" id="PTHR43248:SF2">
    <property type="entry name" value="PROLYL AMINOPEPTIDASE"/>
    <property type="match status" value="1"/>
</dbReference>
<keyword evidence="5" id="KW-1185">Reference proteome</keyword>
<evidence type="ECO:0000256" key="1">
    <source>
        <dbReference type="ARBA" id="ARBA00010088"/>
    </source>
</evidence>
<comment type="similarity">
    <text evidence="1">Belongs to the peptidase S33 family.</text>
</comment>
<dbReference type="PRINTS" id="PR00793">
    <property type="entry name" value="PROAMNOPTASE"/>
</dbReference>